<comment type="caution">
    <text evidence="1">The sequence shown here is derived from an EMBL/GenBank/DDBJ whole genome shotgun (WGS) entry which is preliminary data.</text>
</comment>
<reference evidence="1 2" key="1">
    <citation type="submission" date="2017-08" db="EMBL/GenBank/DDBJ databases">
        <title>Phylogenetic analysis of Mycobacterium avium complex whole genomes.</title>
        <authorList>
            <person name="Caverly L.J."/>
            <person name="Spilker T."/>
            <person name="Lipuma J."/>
        </authorList>
    </citation>
    <scope>NUCLEOTIDE SEQUENCE [LARGE SCALE GENOMIC DNA]</scope>
    <source>
        <strain evidence="1 2">FLAC0165</strain>
    </source>
</reference>
<gene>
    <name evidence="1" type="ORF">CKJ66_10325</name>
</gene>
<organism evidence="1 2">
    <name type="scientific">Mycobacterium avium</name>
    <dbReference type="NCBI Taxonomy" id="1764"/>
    <lineage>
        <taxon>Bacteria</taxon>
        <taxon>Bacillati</taxon>
        <taxon>Actinomycetota</taxon>
        <taxon>Actinomycetes</taxon>
        <taxon>Mycobacteriales</taxon>
        <taxon>Mycobacteriaceae</taxon>
        <taxon>Mycobacterium</taxon>
        <taxon>Mycobacterium avium complex (MAC)</taxon>
    </lineage>
</organism>
<dbReference type="EMBL" id="NSFD01000021">
    <property type="protein sequence ID" value="PBA26808.1"/>
    <property type="molecule type" value="Genomic_DNA"/>
</dbReference>
<protein>
    <submittedName>
        <fullName evidence="1">Uncharacterized protein</fullName>
    </submittedName>
</protein>
<proteinExistence type="predicted"/>
<evidence type="ECO:0000313" key="2">
    <source>
        <dbReference type="Proteomes" id="UP000217768"/>
    </source>
</evidence>
<name>A0A2A2ZK45_MYCAV</name>
<sequence length="90" mass="10125">MLEEKAAKKISRPLAILLEDHEVVEVDVGGEVSTEFDADWGPISNSGAEPSLLFYRRDLHGERLHGSYAANKEFTQIRLHVQRHAAPFVQ</sequence>
<evidence type="ECO:0000313" key="1">
    <source>
        <dbReference type="EMBL" id="PBA26808.1"/>
    </source>
</evidence>
<accession>A0A2A2ZK45</accession>
<dbReference type="Proteomes" id="UP000217768">
    <property type="component" value="Unassembled WGS sequence"/>
</dbReference>
<dbReference type="AlphaFoldDB" id="A0A2A2ZK45"/>